<dbReference type="InterPro" id="IPR020449">
    <property type="entry name" value="Tscrpt_reg_AraC-type_HTH"/>
</dbReference>
<organism evidence="6 7">
    <name type="scientific">Quadrisphaera setariae</name>
    <dbReference type="NCBI Taxonomy" id="2593304"/>
    <lineage>
        <taxon>Bacteria</taxon>
        <taxon>Bacillati</taxon>
        <taxon>Actinomycetota</taxon>
        <taxon>Actinomycetes</taxon>
        <taxon>Kineosporiales</taxon>
        <taxon>Kineosporiaceae</taxon>
        <taxon>Quadrisphaera</taxon>
    </lineage>
</organism>
<dbReference type="PANTHER" id="PTHR11019">
    <property type="entry name" value="HTH-TYPE TRANSCRIPTIONAL REGULATOR NIMR"/>
    <property type="match status" value="1"/>
</dbReference>
<dbReference type="SUPFAM" id="SSF51182">
    <property type="entry name" value="RmlC-like cupins"/>
    <property type="match status" value="1"/>
</dbReference>
<dbReference type="InterPro" id="IPR018060">
    <property type="entry name" value="HTH_AraC"/>
</dbReference>
<evidence type="ECO:0000259" key="5">
    <source>
        <dbReference type="PROSITE" id="PS01124"/>
    </source>
</evidence>
<dbReference type="Proteomes" id="UP000321234">
    <property type="component" value="Unassembled WGS sequence"/>
</dbReference>
<dbReference type="PANTHER" id="PTHR11019:SF199">
    <property type="entry name" value="HTH-TYPE TRANSCRIPTIONAL REGULATOR NIMR"/>
    <property type="match status" value="1"/>
</dbReference>
<dbReference type="RefSeq" id="WP_147927640.1">
    <property type="nucleotide sequence ID" value="NZ_VKAC01000011.1"/>
</dbReference>
<keyword evidence="3" id="KW-0804">Transcription</keyword>
<accession>A0A5C8Z6F8</accession>
<keyword evidence="7" id="KW-1185">Reference proteome</keyword>
<dbReference type="PROSITE" id="PS01124">
    <property type="entry name" value="HTH_ARAC_FAMILY_2"/>
    <property type="match status" value="1"/>
</dbReference>
<dbReference type="AlphaFoldDB" id="A0A5C8Z6F8"/>
<evidence type="ECO:0000313" key="7">
    <source>
        <dbReference type="Proteomes" id="UP000321234"/>
    </source>
</evidence>
<evidence type="ECO:0000256" key="3">
    <source>
        <dbReference type="ARBA" id="ARBA00023163"/>
    </source>
</evidence>
<evidence type="ECO:0000313" key="6">
    <source>
        <dbReference type="EMBL" id="TXR52873.1"/>
    </source>
</evidence>
<feature type="domain" description="HTH araC/xylS-type" evidence="5">
    <location>
        <begin position="140"/>
        <end position="237"/>
    </location>
</feature>
<keyword evidence="2" id="KW-0238">DNA-binding</keyword>
<feature type="region of interest" description="Disordered" evidence="4">
    <location>
        <begin position="232"/>
        <end position="252"/>
    </location>
</feature>
<dbReference type="Gene3D" id="1.10.10.60">
    <property type="entry name" value="Homeodomain-like"/>
    <property type="match status" value="2"/>
</dbReference>
<dbReference type="SUPFAM" id="SSF46689">
    <property type="entry name" value="Homeodomain-like"/>
    <property type="match status" value="1"/>
</dbReference>
<dbReference type="PRINTS" id="PR00032">
    <property type="entry name" value="HTHARAC"/>
</dbReference>
<dbReference type="InterPro" id="IPR014710">
    <property type="entry name" value="RmlC-like_jellyroll"/>
</dbReference>
<dbReference type="GO" id="GO:0043565">
    <property type="term" value="F:sequence-specific DNA binding"/>
    <property type="evidence" value="ECO:0007669"/>
    <property type="project" value="InterPro"/>
</dbReference>
<keyword evidence="1" id="KW-0805">Transcription regulation</keyword>
<dbReference type="InterPro" id="IPR011051">
    <property type="entry name" value="RmlC_Cupin_sf"/>
</dbReference>
<comment type="caution">
    <text evidence="6">The sequence shown here is derived from an EMBL/GenBank/DDBJ whole genome shotgun (WGS) entry which is preliminary data.</text>
</comment>
<gene>
    <name evidence="6" type="ORF">FMM08_17345</name>
</gene>
<proteinExistence type="predicted"/>
<dbReference type="Pfam" id="PF12833">
    <property type="entry name" value="HTH_18"/>
    <property type="match status" value="1"/>
</dbReference>
<sequence length="252" mass="27460">MSPRVHVPPVDLRDLCEEHEHVLLWQVRGTSDVVVDGSPQELRHGWALWVPSGVHHSFTTHDGAVVLPTFFPAASTATTLARPTTVAVDDDLSTLLLAFVQSSYSIIRPRADLARQVLALLEEGPSAPTSLPVPVSGPARAVAEALRFNPGDERGVEELARSAHASARTVERSFLTETGMTLREWRIRIRMETAARLLRARTAPEAVAQRVGYTSGSAFRRVFKDRFGMTPSQYATSATRPGSALPRPVPAS</sequence>
<protein>
    <submittedName>
        <fullName evidence="6">Helix-turn-helix transcriptional regulator</fullName>
    </submittedName>
</protein>
<evidence type="ECO:0000256" key="2">
    <source>
        <dbReference type="ARBA" id="ARBA00023125"/>
    </source>
</evidence>
<dbReference type="EMBL" id="VKAC01000011">
    <property type="protein sequence ID" value="TXR52873.1"/>
    <property type="molecule type" value="Genomic_DNA"/>
</dbReference>
<dbReference type="SMART" id="SM00342">
    <property type="entry name" value="HTH_ARAC"/>
    <property type="match status" value="1"/>
</dbReference>
<dbReference type="OrthoDB" id="2039152at2"/>
<dbReference type="InterPro" id="IPR009057">
    <property type="entry name" value="Homeodomain-like_sf"/>
</dbReference>
<dbReference type="GO" id="GO:0003700">
    <property type="term" value="F:DNA-binding transcription factor activity"/>
    <property type="evidence" value="ECO:0007669"/>
    <property type="project" value="InterPro"/>
</dbReference>
<evidence type="ECO:0000256" key="4">
    <source>
        <dbReference type="SAM" id="MobiDB-lite"/>
    </source>
</evidence>
<dbReference type="Gene3D" id="2.60.120.10">
    <property type="entry name" value="Jelly Rolls"/>
    <property type="match status" value="1"/>
</dbReference>
<reference evidence="6 7" key="1">
    <citation type="submission" date="2019-07" db="EMBL/GenBank/DDBJ databases">
        <title>Quadrisphaera sp. strain DD2A genome sequencing and assembly.</title>
        <authorList>
            <person name="Kim I."/>
        </authorList>
    </citation>
    <scope>NUCLEOTIDE SEQUENCE [LARGE SCALE GENOMIC DNA]</scope>
    <source>
        <strain evidence="6 7">DD2A</strain>
    </source>
</reference>
<name>A0A5C8Z6F8_9ACTN</name>
<evidence type="ECO:0000256" key="1">
    <source>
        <dbReference type="ARBA" id="ARBA00023015"/>
    </source>
</evidence>